<dbReference type="GO" id="GO:0005829">
    <property type="term" value="C:cytosol"/>
    <property type="evidence" value="ECO:0007669"/>
    <property type="project" value="UniProtKB-ARBA"/>
</dbReference>
<dbReference type="PIRSF" id="PIRSF002599">
    <property type="entry name" value="Cold_shock_A"/>
    <property type="match status" value="1"/>
</dbReference>
<dbReference type="InterPro" id="IPR012156">
    <property type="entry name" value="Cold_shock_CspA"/>
</dbReference>
<dbReference type="PANTHER" id="PTHR11544">
    <property type="entry name" value="COLD SHOCK DOMAIN CONTAINING PROTEINS"/>
    <property type="match status" value="1"/>
</dbReference>
<dbReference type="AlphaFoldDB" id="A0A1F6GUP9"/>
<dbReference type="PROSITE" id="PS00352">
    <property type="entry name" value="CSD_1"/>
    <property type="match status" value="1"/>
</dbReference>
<proteinExistence type="predicted"/>
<dbReference type="InterPro" id="IPR012340">
    <property type="entry name" value="NA-bd_OB-fold"/>
</dbReference>
<dbReference type="CDD" id="cd04458">
    <property type="entry name" value="CSP_CDS"/>
    <property type="match status" value="1"/>
</dbReference>
<feature type="domain" description="CSD" evidence="4">
    <location>
        <begin position="1"/>
        <end position="62"/>
    </location>
</feature>
<dbReference type="Proteomes" id="UP000177583">
    <property type="component" value="Unassembled WGS sequence"/>
</dbReference>
<evidence type="ECO:0000256" key="3">
    <source>
        <dbReference type="RuleBase" id="RU000408"/>
    </source>
</evidence>
<dbReference type="InterPro" id="IPR002059">
    <property type="entry name" value="CSP_DNA-bd"/>
</dbReference>
<evidence type="ECO:0000313" key="5">
    <source>
        <dbReference type="EMBL" id="OGH01731.1"/>
    </source>
</evidence>
<dbReference type="InterPro" id="IPR050181">
    <property type="entry name" value="Cold_shock_domain"/>
</dbReference>
<evidence type="ECO:0000256" key="1">
    <source>
        <dbReference type="ARBA" id="ARBA00004496"/>
    </source>
</evidence>
<dbReference type="Pfam" id="PF00313">
    <property type="entry name" value="CSD"/>
    <property type="match status" value="1"/>
</dbReference>
<comment type="caution">
    <text evidence="5">The sequence shown here is derived from an EMBL/GenBank/DDBJ whole genome shotgun (WGS) entry which is preliminary data.</text>
</comment>
<dbReference type="Gene3D" id="2.40.50.140">
    <property type="entry name" value="Nucleic acid-binding proteins"/>
    <property type="match status" value="1"/>
</dbReference>
<name>A0A1F6GUP9_9PROT</name>
<gene>
    <name evidence="5" type="ORF">A2557_09080</name>
</gene>
<protein>
    <submittedName>
        <fullName evidence="5">Cold-shock protein</fullName>
    </submittedName>
</protein>
<dbReference type="InterPro" id="IPR019844">
    <property type="entry name" value="CSD_CS"/>
</dbReference>
<dbReference type="InterPro" id="IPR011129">
    <property type="entry name" value="CSD"/>
</dbReference>
<dbReference type="PRINTS" id="PR00050">
    <property type="entry name" value="COLDSHOCK"/>
</dbReference>
<dbReference type="GO" id="GO:0003676">
    <property type="term" value="F:nucleic acid binding"/>
    <property type="evidence" value="ECO:0007669"/>
    <property type="project" value="InterPro"/>
</dbReference>
<dbReference type="EMBL" id="MFNF01000029">
    <property type="protein sequence ID" value="OGH01731.1"/>
    <property type="molecule type" value="Genomic_DNA"/>
</dbReference>
<dbReference type="SMART" id="SM00357">
    <property type="entry name" value="CSP"/>
    <property type="match status" value="1"/>
</dbReference>
<evidence type="ECO:0000256" key="2">
    <source>
        <dbReference type="ARBA" id="ARBA00022490"/>
    </source>
</evidence>
<organism evidence="5 6">
    <name type="scientific">Candidatus Lambdaproteobacteria bacterium RIFOXYD2_FULL_56_26</name>
    <dbReference type="NCBI Taxonomy" id="1817773"/>
    <lineage>
        <taxon>Bacteria</taxon>
        <taxon>Pseudomonadati</taxon>
        <taxon>Pseudomonadota</taxon>
        <taxon>Candidatus Lambdaproteobacteria</taxon>
    </lineage>
</organism>
<reference evidence="5 6" key="1">
    <citation type="journal article" date="2016" name="Nat. Commun.">
        <title>Thousands of microbial genomes shed light on interconnected biogeochemical processes in an aquifer system.</title>
        <authorList>
            <person name="Anantharaman K."/>
            <person name="Brown C.T."/>
            <person name="Hug L.A."/>
            <person name="Sharon I."/>
            <person name="Castelle C.J."/>
            <person name="Probst A.J."/>
            <person name="Thomas B.C."/>
            <person name="Singh A."/>
            <person name="Wilkins M.J."/>
            <person name="Karaoz U."/>
            <person name="Brodie E.L."/>
            <person name="Williams K.H."/>
            <person name="Hubbard S.S."/>
            <person name="Banfield J.F."/>
        </authorList>
    </citation>
    <scope>NUCLEOTIDE SEQUENCE [LARGE SCALE GENOMIC DNA]</scope>
</reference>
<sequence length="64" mass="6856">METGTVKFFNEAKGFGFIERQNGKDVFVHATGIVGGPIADGDKVEFEIGEGKKGPCAIEVRVAR</sequence>
<accession>A0A1F6GUP9</accession>
<evidence type="ECO:0000313" key="6">
    <source>
        <dbReference type="Proteomes" id="UP000177583"/>
    </source>
</evidence>
<comment type="subcellular location">
    <subcellularLocation>
        <location evidence="1 3">Cytoplasm</location>
    </subcellularLocation>
</comment>
<dbReference type="SUPFAM" id="SSF50249">
    <property type="entry name" value="Nucleic acid-binding proteins"/>
    <property type="match status" value="1"/>
</dbReference>
<evidence type="ECO:0000259" key="4">
    <source>
        <dbReference type="PROSITE" id="PS51857"/>
    </source>
</evidence>
<keyword evidence="2" id="KW-0963">Cytoplasm</keyword>
<dbReference type="PROSITE" id="PS51857">
    <property type="entry name" value="CSD_2"/>
    <property type="match status" value="1"/>
</dbReference>